<evidence type="ECO:0000256" key="4">
    <source>
        <dbReference type="ARBA" id="ARBA00022898"/>
    </source>
</evidence>
<evidence type="ECO:0000259" key="5">
    <source>
        <dbReference type="Pfam" id="PF00291"/>
    </source>
</evidence>
<gene>
    <name evidence="6" type="primary">sbnA</name>
    <name evidence="6" type="ORF">WKI71_44790</name>
</gene>
<sequence>MLHRRADQFLIERTKQLRRGLTETPLIPLTDEPCDLVAKLEFCNPAGSTKDRSALWILEQAIGRGEIARDTTVVESSSGNFALALAFYCRMLGISFVPVIDPNCNKATETQLRLLCERVEKVAIRDAADSYLKSRLSRVQELLVDLDSAYWPNQYANPDAREAHYRLTAGELIAQACPLDYLFVGVGTGGTIAGLSHRIKETYPGCVVVAVDTEGSVIFGGPPKKRRIPGIGSSIVPPLCGQALIDHVEIVPEARAVEACGTLVAKYGLYAGGSTGSTYAAVQDYFARHRPGATRPGATRPRVAFIAADRGHAYAQTVYDPMWVQQLRAEAVQPVGVEALAVN</sequence>
<evidence type="ECO:0000256" key="1">
    <source>
        <dbReference type="ARBA" id="ARBA00001933"/>
    </source>
</evidence>
<proteinExistence type="predicted"/>
<evidence type="ECO:0000256" key="3">
    <source>
        <dbReference type="ARBA" id="ARBA00022679"/>
    </source>
</evidence>
<evidence type="ECO:0000256" key="2">
    <source>
        <dbReference type="ARBA" id="ARBA00011738"/>
    </source>
</evidence>
<dbReference type="InterPro" id="IPR050214">
    <property type="entry name" value="Cys_Synth/Cystath_Beta-Synth"/>
</dbReference>
<dbReference type="PANTHER" id="PTHR10314">
    <property type="entry name" value="CYSTATHIONINE BETA-SYNTHASE"/>
    <property type="match status" value="1"/>
</dbReference>
<dbReference type="Gene3D" id="3.40.50.1100">
    <property type="match status" value="2"/>
</dbReference>
<comment type="subunit">
    <text evidence="2">Homodimer.</text>
</comment>
<dbReference type="NCBIfam" id="TIGR03945">
    <property type="entry name" value="PLP_SbnA_fam"/>
    <property type="match status" value="1"/>
</dbReference>
<evidence type="ECO:0000313" key="7">
    <source>
        <dbReference type="Proteomes" id="UP001376459"/>
    </source>
</evidence>
<protein>
    <submittedName>
        <fullName evidence="6">2,3-diaminopropionate biosynthesis protein SbnA</fullName>
    </submittedName>
</protein>
<feature type="domain" description="Tryptophan synthase beta chain-like PALP" evidence="5">
    <location>
        <begin position="19"/>
        <end position="287"/>
    </location>
</feature>
<dbReference type="InterPro" id="IPR023927">
    <property type="entry name" value="SbnA"/>
</dbReference>
<dbReference type="CDD" id="cd01561">
    <property type="entry name" value="CBS_like"/>
    <property type="match status" value="1"/>
</dbReference>
<dbReference type="Proteomes" id="UP001376459">
    <property type="component" value="Unassembled WGS sequence"/>
</dbReference>
<evidence type="ECO:0000313" key="6">
    <source>
        <dbReference type="EMBL" id="MEJ8672920.1"/>
    </source>
</evidence>
<dbReference type="SUPFAM" id="SSF53686">
    <property type="entry name" value="Tryptophan synthase beta subunit-like PLP-dependent enzymes"/>
    <property type="match status" value="1"/>
</dbReference>
<comment type="cofactor">
    <cofactor evidence="1">
        <name>pyridoxal 5'-phosphate</name>
        <dbReference type="ChEBI" id="CHEBI:597326"/>
    </cofactor>
</comment>
<dbReference type="InterPro" id="IPR001926">
    <property type="entry name" value="TrpB-like_PALP"/>
</dbReference>
<organism evidence="6 7">
    <name type="scientific">Streptomyces machairae</name>
    <dbReference type="NCBI Taxonomy" id="3134109"/>
    <lineage>
        <taxon>Bacteria</taxon>
        <taxon>Bacillati</taxon>
        <taxon>Actinomycetota</taxon>
        <taxon>Actinomycetes</taxon>
        <taxon>Kitasatosporales</taxon>
        <taxon>Streptomycetaceae</taxon>
        <taxon>Streptomyces</taxon>
    </lineage>
</organism>
<comment type="caution">
    <text evidence="6">The sequence shown here is derived from an EMBL/GenBank/DDBJ whole genome shotgun (WGS) entry which is preliminary data.</text>
</comment>
<dbReference type="Pfam" id="PF00291">
    <property type="entry name" value="PALP"/>
    <property type="match status" value="1"/>
</dbReference>
<reference evidence="6 7" key="1">
    <citation type="submission" date="2024-03" db="EMBL/GenBank/DDBJ databases">
        <title>Novel Streptomyces species of biotechnological and ecological value are a feature of Machair soil.</title>
        <authorList>
            <person name="Prole J.R."/>
            <person name="Goodfellow M."/>
            <person name="Allenby N."/>
            <person name="Ward A.C."/>
        </authorList>
    </citation>
    <scope>NUCLEOTIDE SEQUENCE [LARGE SCALE GENOMIC DNA]</scope>
    <source>
        <strain evidence="6 7">MS1.AVA.1</strain>
    </source>
</reference>
<keyword evidence="3" id="KW-0808">Transferase</keyword>
<keyword evidence="4" id="KW-0663">Pyridoxal phosphate</keyword>
<dbReference type="EMBL" id="JBBKAK010000001">
    <property type="protein sequence ID" value="MEJ8672920.1"/>
    <property type="molecule type" value="Genomic_DNA"/>
</dbReference>
<name>A0ABU8UVG5_9ACTN</name>
<keyword evidence="7" id="KW-1185">Reference proteome</keyword>
<accession>A0ABU8UVG5</accession>
<dbReference type="InterPro" id="IPR036052">
    <property type="entry name" value="TrpB-like_PALP_sf"/>
</dbReference>